<evidence type="ECO:0000256" key="3">
    <source>
        <dbReference type="PROSITE-ProRule" id="PRU00335"/>
    </source>
</evidence>
<dbReference type="Proteomes" id="UP000664578">
    <property type="component" value="Unassembled WGS sequence"/>
</dbReference>
<dbReference type="RefSeq" id="WP_206782704.1">
    <property type="nucleotide sequence ID" value="NZ_CM125968.1"/>
</dbReference>
<dbReference type="InterPro" id="IPR001647">
    <property type="entry name" value="HTH_TetR"/>
</dbReference>
<feature type="DNA-binding region" description="H-T-H motif" evidence="3">
    <location>
        <begin position="32"/>
        <end position="51"/>
    </location>
</feature>
<dbReference type="EMBL" id="JAEMWV010000005">
    <property type="protein sequence ID" value="MBN8252305.1"/>
    <property type="molecule type" value="Genomic_DNA"/>
</dbReference>
<dbReference type="GO" id="GO:0003677">
    <property type="term" value="F:DNA binding"/>
    <property type="evidence" value="ECO:0007669"/>
    <property type="project" value="UniProtKB-UniRule"/>
</dbReference>
<keyword evidence="2 3" id="KW-0238">DNA-binding</keyword>
<evidence type="ECO:0000256" key="2">
    <source>
        <dbReference type="ARBA" id="ARBA00023125"/>
    </source>
</evidence>
<dbReference type="SUPFAM" id="SSF46689">
    <property type="entry name" value="Homeodomain-like"/>
    <property type="match status" value="1"/>
</dbReference>
<gene>
    <name evidence="5" type="ORF">JF537_12070</name>
</gene>
<organism evidence="5 6">
    <name type="scientific">Priestia flexa</name>
    <dbReference type="NCBI Taxonomy" id="86664"/>
    <lineage>
        <taxon>Bacteria</taxon>
        <taxon>Bacillati</taxon>
        <taxon>Bacillota</taxon>
        <taxon>Bacilli</taxon>
        <taxon>Bacillales</taxon>
        <taxon>Bacillaceae</taxon>
        <taxon>Priestia</taxon>
    </lineage>
</organism>
<proteinExistence type="predicted"/>
<protein>
    <submittedName>
        <fullName evidence="5">TetR/AcrR family transcriptional regulator</fullName>
    </submittedName>
</protein>
<comment type="caution">
    <text evidence="5">The sequence shown here is derived from an EMBL/GenBank/DDBJ whole genome shotgun (WGS) entry which is preliminary data.</text>
</comment>
<dbReference type="PRINTS" id="PR00455">
    <property type="entry name" value="HTHTETR"/>
</dbReference>
<feature type="domain" description="HTH tetR-type" evidence="4">
    <location>
        <begin position="9"/>
        <end position="69"/>
    </location>
</feature>
<sequence>MNGFERRKKQKQQDIQSATLKLFNQYGPSGMNIAKIAKAAKVSQVTIYNHFENKEQLIRETIKAYLMEQFELYEQLLLSNSTFETKLKNIMFEKAKSFTTINPQFLQELILQDEPLQRWFHSFYSEQSLPLLIKFIKTSQQKGEINPELSVDTILFYIQALKTQLDQLAPHEIATFDKNKSLEILHIFFKGISPN</sequence>
<dbReference type="InterPro" id="IPR009057">
    <property type="entry name" value="Homeodomain-like_sf"/>
</dbReference>
<name>A0A8I1SNP8_9BACI</name>
<evidence type="ECO:0000313" key="6">
    <source>
        <dbReference type="Proteomes" id="UP000664578"/>
    </source>
</evidence>
<reference evidence="5" key="1">
    <citation type="submission" date="2020-12" db="EMBL/GenBank/DDBJ databases">
        <title>PHA producing bacteria isolated from mangrove.</title>
        <authorList>
            <person name="Zheng W."/>
            <person name="Yu S."/>
            <person name="Huang Y."/>
        </authorList>
    </citation>
    <scope>NUCLEOTIDE SEQUENCE</scope>
    <source>
        <strain evidence="5">GN22-4</strain>
    </source>
</reference>
<dbReference type="Pfam" id="PF00440">
    <property type="entry name" value="TetR_N"/>
    <property type="match status" value="1"/>
</dbReference>
<dbReference type="PANTHER" id="PTHR43479">
    <property type="entry name" value="ACREF/ENVCD OPERON REPRESSOR-RELATED"/>
    <property type="match status" value="1"/>
</dbReference>
<accession>A0A8I1SNP8</accession>
<evidence type="ECO:0000313" key="5">
    <source>
        <dbReference type="EMBL" id="MBN8252305.1"/>
    </source>
</evidence>
<dbReference type="AlphaFoldDB" id="A0A8I1SNP8"/>
<dbReference type="InterPro" id="IPR050624">
    <property type="entry name" value="HTH-type_Tx_Regulator"/>
</dbReference>
<keyword evidence="1" id="KW-0678">Repressor</keyword>
<dbReference type="PROSITE" id="PS50977">
    <property type="entry name" value="HTH_TETR_2"/>
    <property type="match status" value="1"/>
</dbReference>
<dbReference type="Gene3D" id="1.10.357.10">
    <property type="entry name" value="Tetracycline Repressor, domain 2"/>
    <property type="match status" value="1"/>
</dbReference>
<dbReference type="PANTHER" id="PTHR43479:SF21">
    <property type="entry name" value="TRANSCRIPTIONAL REGULATOR, TETR FAMILY"/>
    <property type="match status" value="1"/>
</dbReference>
<evidence type="ECO:0000256" key="1">
    <source>
        <dbReference type="ARBA" id="ARBA00022491"/>
    </source>
</evidence>
<evidence type="ECO:0000259" key="4">
    <source>
        <dbReference type="PROSITE" id="PS50977"/>
    </source>
</evidence>